<keyword evidence="2" id="KW-1185">Reference proteome</keyword>
<comment type="caution">
    <text evidence="1">The sequence shown here is derived from an EMBL/GenBank/DDBJ whole genome shotgun (WGS) entry which is preliminary data.</text>
</comment>
<evidence type="ECO:0000313" key="2">
    <source>
        <dbReference type="Proteomes" id="UP000789375"/>
    </source>
</evidence>
<accession>A0A9N9ENG2</accession>
<organism evidence="1 2">
    <name type="scientific">Funneliformis mosseae</name>
    <name type="common">Endomycorrhizal fungus</name>
    <name type="synonym">Glomus mosseae</name>
    <dbReference type="NCBI Taxonomy" id="27381"/>
    <lineage>
        <taxon>Eukaryota</taxon>
        <taxon>Fungi</taxon>
        <taxon>Fungi incertae sedis</taxon>
        <taxon>Mucoromycota</taxon>
        <taxon>Glomeromycotina</taxon>
        <taxon>Glomeromycetes</taxon>
        <taxon>Glomerales</taxon>
        <taxon>Glomeraceae</taxon>
        <taxon>Funneliformis</taxon>
    </lineage>
</organism>
<reference evidence="1" key="1">
    <citation type="submission" date="2021-06" db="EMBL/GenBank/DDBJ databases">
        <authorList>
            <person name="Kallberg Y."/>
            <person name="Tangrot J."/>
            <person name="Rosling A."/>
        </authorList>
    </citation>
    <scope>NUCLEOTIDE SEQUENCE</scope>
    <source>
        <strain evidence="1">87-6 pot B 2015</strain>
    </source>
</reference>
<gene>
    <name evidence="1" type="ORF">FMOSSE_LOCUS12771</name>
</gene>
<proteinExistence type="predicted"/>
<dbReference type="AlphaFoldDB" id="A0A9N9ENG2"/>
<sequence length="488" mass="55426">MFNSYSCLLLDIGRVIVVEVYEDNDNNKQKFFEICNDKKVPFDKLIVAQLAELIACKGNFKVSNLWKVDVDKSNLFKDSNSILKWIQEYSPVTGRKPSMLVETFGARFTLCGRDDTIETLWNGGGTEQSNGILNRFKNFRSDHPKQDRNLHPIPFLACGPGTGKSQFLQELVNIIRDKALNSGDQDIMSILGNEVFLNVTYGNGTEASDFDVNIGAEASLALRILYNYFVHGNESFTKFRDEIIGQENAKQLTLALVLRTICESKRKENRNIKKIAIIVGIDEVNKVYDKNRNKFCDLVSTIGSMSCSPEMFFVPILAGTVEGPLQLIITKSMHPPLQLPLHLLDMDDMLKIAFDLGFDENFIHRNNLFGRMISDVGGQVRALELFYDHISNASRTHRWDDIDLLDIMISLEVELSKRYLFNKYANMITPVLANAILERPVDEDETLDMDESDQPISYKLLKSSGILILEPTNTGFIYVFPIFGYDYL</sequence>
<evidence type="ECO:0000313" key="1">
    <source>
        <dbReference type="EMBL" id="CAG8678714.1"/>
    </source>
</evidence>
<name>A0A9N9ENG2_FUNMO</name>
<protein>
    <submittedName>
        <fullName evidence="1">15452_t:CDS:1</fullName>
    </submittedName>
</protein>
<dbReference type="Proteomes" id="UP000789375">
    <property type="component" value="Unassembled WGS sequence"/>
</dbReference>
<dbReference type="EMBL" id="CAJVPP010006487">
    <property type="protein sequence ID" value="CAG8678714.1"/>
    <property type="molecule type" value="Genomic_DNA"/>
</dbReference>